<accession>A0A0B2UW15</accession>
<evidence type="ECO:0000313" key="2">
    <source>
        <dbReference type="Proteomes" id="UP000031036"/>
    </source>
</evidence>
<keyword evidence="2" id="KW-1185">Reference proteome</keyword>
<organism evidence="1 2">
    <name type="scientific">Toxocara canis</name>
    <name type="common">Canine roundworm</name>
    <dbReference type="NCBI Taxonomy" id="6265"/>
    <lineage>
        <taxon>Eukaryota</taxon>
        <taxon>Metazoa</taxon>
        <taxon>Ecdysozoa</taxon>
        <taxon>Nematoda</taxon>
        <taxon>Chromadorea</taxon>
        <taxon>Rhabditida</taxon>
        <taxon>Spirurina</taxon>
        <taxon>Ascaridomorpha</taxon>
        <taxon>Ascaridoidea</taxon>
        <taxon>Toxocaridae</taxon>
        <taxon>Toxocara</taxon>
    </lineage>
</organism>
<feature type="non-terminal residue" evidence="1">
    <location>
        <position position="110"/>
    </location>
</feature>
<protein>
    <submittedName>
        <fullName evidence="1">Uncharacterized protein</fullName>
    </submittedName>
</protein>
<dbReference type="Proteomes" id="UP000031036">
    <property type="component" value="Unassembled WGS sequence"/>
</dbReference>
<comment type="caution">
    <text evidence="1">The sequence shown here is derived from an EMBL/GenBank/DDBJ whole genome shotgun (WGS) entry which is preliminary data.</text>
</comment>
<reference evidence="1 2" key="1">
    <citation type="submission" date="2014-11" db="EMBL/GenBank/DDBJ databases">
        <title>Genetic blueprint of the zoonotic pathogen Toxocara canis.</title>
        <authorList>
            <person name="Zhu X.-Q."/>
            <person name="Korhonen P.K."/>
            <person name="Cai H."/>
            <person name="Young N.D."/>
            <person name="Nejsum P."/>
            <person name="von Samson-Himmelstjerna G."/>
            <person name="Boag P.R."/>
            <person name="Tan P."/>
            <person name="Li Q."/>
            <person name="Min J."/>
            <person name="Yang Y."/>
            <person name="Wang X."/>
            <person name="Fang X."/>
            <person name="Hall R.S."/>
            <person name="Hofmann A."/>
            <person name="Sternberg P.W."/>
            <person name="Jex A.R."/>
            <person name="Gasser R.B."/>
        </authorList>
    </citation>
    <scope>NUCLEOTIDE SEQUENCE [LARGE SCALE GENOMIC DNA]</scope>
    <source>
        <strain evidence="1">PN_DK_2014</strain>
    </source>
</reference>
<proteinExistence type="predicted"/>
<dbReference type="EMBL" id="JPKZ01003130">
    <property type="protein sequence ID" value="KHN73262.1"/>
    <property type="molecule type" value="Genomic_DNA"/>
</dbReference>
<gene>
    <name evidence="1" type="ORF">Tcan_00777</name>
</gene>
<name>A0A0B2UW15_TOXCA</name>
<sequence length="110" mass="12948">MNVSSIYEPCTFFVTHCSFRIRNSLQNVATQITSQVTIQLLINHKVPKSNEQPSPLLHIDHVQLFSSSVKEQYHWSRPFIQLAITFQQMGCRSERDGKRHLHLHKEMRNF</sequence>
<evidence type="ECO:0000313" key="1">
    <source>
        <dbReference type="EMBL" id="KHN73262.1"/>
    </source>
</evidence>
<dbReference type="AlphaFoldDB" id="A0A0B2UW15"/>